<dbReference type="Proteomes" id="UP000595917">
    <property type="component" value="Chromosome"/>
</dbReference>
<dbReference type="EMBL" id="CP067089">
    <property type="protein sequence ID" value="QQO07730.1"/>
    <property type="molecule type" value="Genomic_DNA"/>
</dbReference>
<evidence type="ECO:0000256" key="4">
    <source>
        <dbReference type="ARBA" id="ARBA00022475"/>
    </source>
</evidence>
<keyword evidence="7" id="KW-0653">Protein transport</keyword>
<feature type="domain" description="TonB C-terminal" evidence="11">
    <location>
        <begin position="114"/>
        <end position="205"/>
    </location>
</feature>
<name>A0A7T8B995_9SPIR</name>
<keyword evidence="3" id="KW-0813">Transport</keyword>
<evidence type="ECO:0000313" key="12">
    <source>
        <dbReference type="EMBL" id="QQO07730.1"/>
    </source>
</evidence>
<dbReference type="Gene3D" id="3.30.1150.10">
    <property type="match status" value="1"/>
</dbReference>
<keyword evidence="4" id="KW-1003">Cell membrane</keyword>
<dbReference type="SUPFAM" id="SSF74653">
    <property type="entry name" value="TolA/TonB C-terminal domain"/>
    <property type="match status" value="1"/>
</dbReference>
<dbReference type="GO" id="GO:0055085">
    <property type="term" value="P:transmembrane transport"/>
    <property type="evidence" value="ECO:0007669"/>
    <property type="project" value="InterPro"/>
</dbReference>
<gene>
    <name evidence="12" type="ORF">JFL75_12325</name>
</gene>
<evidence type="ECO:0000256" key="8">
    <source>
        <dbReference type="ARBA" id="ARBA00022989"/>
    </source>
</evidence>
<evidence type="ECO:0000259" key="11">
    <source>
        <dbReference type="PROSITE" id="PS52015"/>
    </source>
</evidence>
<dbReference type="NCBIfam" id="TIGR01352">
    <property type="entry name" value="tonB_Cterm"/>
    <property type="match status" value="1"/>
</dbReference>
<keyword evidence="9 10" id="KW-0472">Membrane</keyword>
<evidence type="ECO:0000256" key="9">
    <source>
        <dbReference type="ARBA" id="ARBA00023136"/>
    </source>
</evidence>
<organism evidence="12 13">
    <name type="scientific">Breznakiella homolactica</name>
    <dbReference type="NCBI Taxonomy" id="2798577"/>
    <lineage>
        <taxon>Bacteria</taxon>
        <taxon>Pseudomonadati</taxon>
        <taxon>Spirochaetota</taxon>
        <taxon>Spirochaetia</taxon>
        <taxon>Spirochaetales</taxon>
        <taxon>Breznakiellaceae</taxon>
        <taxon>Breznakiella</taxon>
    </lineage>
</organism>
<dbReference type="Pfam" id="PF03544">
    <property type="entry name" value="TonB_C"/>
    <property type="match status" value="1"/>
</dbReference>
<keyword evidence="8 10" id="KW-1133">Transmembrane helix</keyword>
<evidence type="ECO:0000256" key="6">
    <source>
        <dbReference type="ARBA" id="ARBA00022692"/>
    </source>
</evidence>
<comment type="subcellular location">
    <subcellularLocation>
        <location evidence="1">Cell inner membrane</location>
        <topology evidence="1">Single-pass membrane protein</topology>
        <orientation evidence="1">Periplasmic side</orientation>
    </subcellularLocation>
</comment>
<dbReference type="GO" id="GO:0015031">
    <property type="term" value="P:protein transport"/>
    <property type="evidence" value="ECO:0007669"/>
    <property type="project" value="UniProtKB-KW"/>
</dbReference>
<evidence type="ECO:0000256" key="5">
    <source>
        <dbReference type="ARBA" id="ARBA00022519"/>
    </source>
</evidence>
<protein>
    <submittedName>
        <fullName evidence="12">Energy transducer TonB</fullName>
    </submittedName>
</protein>
<dbReference type="AlphaFoldDB" id="A0A7T8B995"/>
<dbReference type="KEGG" id="bhc:JFL75_12325"/>
<evidence type="ECO:0000313" key="13">
    <source>
        <dbReference type="Proteomes" id="UP000595917"/>
    </source>
</evidence>
<dbReference type="InterPro" id="IPR051045">
    <property type="entry name" value="TonB-dependent_transducer"/>
</dbReference>
<evidence type="ECO:0000256" key="3">
    <source>
        <dbReference type="ARBA" id="ARBA00022448"/>
    </source>
</evidence>
<dbReference type="InterPro" id="IPR006260">
    <property type="entry name" value="TonB/TolA_C"/>
</dbReference>
<evidence type="ECO:0000256" key="2">
    <source>
        <dbReference type="ARBA" id="ARBA00006555"/>
    </source>
</evidence>
<keyword evidence="5" id="KW-0997">Cell inner membrane</keyword>
<sequence>MIEKRKNNITRIVSFAAVAVLHAVVIFLLVFTVRQDIPEETEAAEVMKLVDVRETTPPPPPKEPPPPENISNTAEAVAETMVAADVPPPETVTAPVPQPRQEAIEYLPMSKISVLPVFPEDEIRRAVVYPPIALRSGVEGIVYLELFVDREGNIRDITILRETPENRGFGEAAVNAFKGIKGKPAEANGQPVAVRYRYPVRFKIS</sequence>
<dbReference type="PANTHER" id="PTHR33446">
    <property type="entry name" value="PROTEIN TONB-RELATED"/>
    <property type="match status" value="1"/>
</dbReference>
<proteinExistence type="inferred from homology"/>
<comment type="similarity">
    <text evidence="2">Belongs to the TonB family.</text>
</comment>
<dbReference type="PROSITE" id="PS52015">
    <property type="entry name" value="TONB_CTD"/>
    <property type="match status" value="1"/>
</dbReference>
<dbReference type="GO" id="GO:0005886">
    <property type="term" value="C:plasma membrane"/>
    <property type="evidence" value="ECO:0007669"/>
    <property type="project" value="UniProtKB-SubCell"/>
</dbReference>
<keyword evidence="13" id="KW-1185">Reference proteome</keyword>
<accession>A0A7T8B995</accession>
<dbReference type="InterPro" id="IPR037682">
    <property type="entry name" value="TonB_C"/>
</dbReference>
<evidence type="ECO:0000256" key="10">
    <source>
        <dbReference type="SAM" id="Phobius"/>
    </source>
</evidence>
<feature type="transmembrane region" description="Helical" evidence="10">
    <location>
        <begin position="12"/>
        <end position="33"/>
    </location>
</feature>
<evidence type="ECO:0000256" key="1">
    <source>
        <dbReference type="ARBA" id="ARBA00004383"/>
    </source>
</evidence>
<reference evidence="12" key="1">
    <citation type="submission" date="2021-01" db="EMBL/GenBank/DDBJ databases">
        <title>Description of Breznakiella homolactica.</title>
        <authorList>
            <person name="Song Y."/>
            <person name="Brune A."/>
        </authorList>
    </citation>
    <scope>NUCLEOTIDE SEQUENCE</scope>
    <source>
        <strain evidence="12">RmG30</strain>
    </source>
</reference>
<dbReference type="RefSeq" id="WP_215625036.1">
    <property type="nucleotide sequence ID" value="NZ_CP067089.2"/>
</dbReference>
<evidence type="ECO:0000256" key="7">
    <source>
        <dbReference type="ARBA" id="ARBA00022927"/>
    </source>
</evidence>
<keyword evidence="6 10" id="KW-0812">Transmembrane</keyword>